<reference evidence="2" key="1">
    <citation type="submission" date="2016-06" db="EMBL/GenBank/DDBJ databases">
        <title>Parallel loss of symbiosis genes in relatives of nitrogen-fixing non-legume Parasponia.</title>
        <authorList>
            <person name="Van Velzen R."/>
            <person name="Holmer R."/>
            <person name="Bu F."/>
            <person name="Rutten L."/>
            <person name="Van Zeijl A."/>
            <person name="Liu W."/>
            <person name="Santuari L."/>
            <person name="Cao Q."/>
            <person name="Sharma T."/>
            <person name="Shen D."/>
            <person name="Roswanjaya Y."/>
            <person name="Wardhani T."/>
            <person name="Kalhor M.S."/>
            <person name="Jansen J."/>
            <person name="Van den Hoogen J."/>
            <person name="Gungor B."/>
            <person name="Hartog M."/>
            <person name="Hontelez J."/>
            <person name="Verver J."/>
            <person name="Yang W.-C."/>
            <person name="Schijlen E."/>
            <person name="Repin R."/>
            <person name="Schilthuizen M."/>
            <person name="Schranz E."/>
            <person name="Heidstra R."/>
            <person name="Miyata K."/>
            <person name="Fedorova E."/>
            <person name="Kohlen W."/>
            <person name="Bisseling T."/>
            <person name="Smit S."/>
            <person name="Geurts R."/>
        </authorList>
    </citation>
    <scope>NUCLEOTIDE SEQUENCE [LARGE SCALE GENOMIC DNA]</scope>
    <source>
        <strain evidence="2">cv. RG33-2</strain>
    </source>
</reference>
<comment type="caution">
    <text evidence="1">The sequence shown here is derived from an EMBL/GenBank/DDBJ whole genome shotgun (WGS) entry which is preliminary data.</text>
</comment>
<evidence type="ECO:0000313" key="1">
    <source>
        <dbReference type="EMBL" id="PON35159.1"/>
    </source>
</evidence>
<gene>
    <name evidence="1" type="ORF">TorRG33x02_351950</name>
</gene>
<dbReference type="Proteomes" id="UP000237000">
    <property type="component" value="Unassembled WGS sequence"/>
</dbReference>
<name>A0A2P5AF47_TREOI</name>
<organism evidence="1 2">
    <name type="scientific">Trema orientale</name>
    <name type="common">Charcoal tree</name>
    <name type="synonym">Celtis orientalis</name>
    <dbReference type="NCBI Taxonomy" id="63057"/>
    <lineage>
        <taxon>Eukaryota</taxon>
        <taxon>Viridiplantae</taxon>
        <taxon>Streptophyta</taxon>
        <taxon>Embryophyta</taxon>
        <taxon>Tracheophyta</taxon>
        <taxon>Spermatophyta</taxon>
        <taxon>Magnoliopsida</taxon>
        <taxon>eudicotyledons</taxon>
        <taxon>Gunneridae</taxon>
        <taxon>Pentapetalae</taxon>
        <taxon>rosids</taxon>
        <taxon>fabids</taxon>
        <taxon>Rosales</taxon>
        <taxon>Cannabaceae</taxon>
        <taxon>Trema</taxon>
    </lineage>
</organism>
<evidence type="ECO:0000313" key="2">
    <source>
        <dbReference type="Proteomes" id="UP000237000"/>
    </source>
</evidence>
<sequence>MQNVLAAFRFNKLPMPESASSRFCKFTK</sequence>
<accession>A0A2P5AF47</accession>
<dbReference type="InParanoid" id="A0A2P5AF47"/>
<protein>
    <submittedName>
        <fullName evidence="1">Uncharacterized protein</fullName>
    </submittedName>
</protein>
<proteinExistence type="predicted"/>
<dbReference type="AlphaFoldDB" id="A0A2P5AF47"/>
<keyword evidence="2" id="KW-1185">Reference proteome</keyword>
<dbReference type="EMBL" id="JXTC01000896">
    <property type="protein sequence ID" value="PON35159.1"/>
    <property type="molecule type" value="Genomic_DNA"/>
</dbReference>